<comment type="subcellular location">
    <subcellularLocation>
        <location evidence="1">Membrane</location>
        <topology evidence="1">Multi-pass membrane protein</topology>
    </subcellularLocation>
</comment>
<keyword evidence="5 6" id="KW-0472">Membrane</keyword>
<feature type="transmembrane region" description="Helical" evidence="6">
    <location>
        <begin position="223"/>
        <end position="254"/>
    </location>
</feature>
<dbReference type="InterPro" id="IPR002549">
    <property type="entry name" value="AI-2E-like"/>
</dbReference>
<keyword evidence="3 6" id="KW-0812">Transmembrane</keyword>
<name>A0A498H2J6_9EURY</name>
<evidence type="ECO:0000313" key="7">
    <source>
        <dbReference type="EMBL" id="RXE56697.1"/>
    </source>
</evidence>
<feature type="transmembrane region" description="Helical" evidence="6">
    <location>
        <begin position="57"/>
        <end position="84"/>
    </location>
</feature>
<dbReference type="GO" id="GO:0016020">
    <property type="term" value="C:membrane"/>
    <property type="evidence" value="ECO:0007669"/>
    <property type="project" value="UniProtKB-SubCell"/>
</dbReference>
<comment type="caution">
    <text evidence="7">The sequence shown here is derived from an EMBL/GenBank/DDBJ whole genome shotgun (WGS) entry which is preliminary data.</text>
</comment>
<evidence type="ECO:0000256" key="3">
    <source>
        <dbReference type="ARBA" id="ARBA00022692"/>
    </source>
</evidence>
<dbReference type="PANTHER" id="PTHR21716">
    <property type="entry name" value="TRANSMEMBRANE PROTEIN"/>
    <property type="match status" value="1"/>
</dbReference>
<gene>
    <name evidence="7" type="ORF">ABH15_00490</name>
</gene>
<protein>
    <recommendedName>
        <fullName evidence="9">Permease</fullName>
    </recommendedName>
</protein>
<dbReference type="RefSeq" id="WP_128692412.1">
    <property type="nucleotide sequence ID" value="NZ_LHQS01000001.1"/>
</dbReference>
<dbReference type="OrthoDB" id="137390at2157"/>
<evidence type="ECO:0000256" key="6">
    <source>
        <dbReference type="SAM" id="Phobius"/>
    </source>
</evidence>
<evidence type="ECO:0000313" key="8">
    <source>
        <dbReference type="Proteomes" id="UP000290932"/>
    </source>
</evidence>
<feature type="transmembrane region" description="Helical" evidence="6">
    <location>
        <begin position="260"/>
        <end position="280"/>
    </location>
</feature>
<evidence type="ECO:0000256" key="1">
    <source>
        <dbReference type="ARBA" id="ARBA00004141"/>
    </source>
</evidence>
<feature type="transmembrane region" description="Helical" evidence="6">
    <location>
        <begin position="292"/>
        <end position="323"/>
    </location>
</feature>
<organism evidence="7 8">
    <name type="scientific">Methanoculleus taiwanensis</name>
    <dbReference type="NCBI Taxonomy" id="1550565"/>
    <lineage>
        <taxon>Archaea</taxon>
        <taxon>Methanobacteriati</taxon>
        <taxon>Methanobacteriota</taxon>
        <taxon>Stenosarchaea group</taxon>
        <taxon>Methanomicrobia</taxon>
        <taxon>Methanomicrobiales</taxon>
        <taxon>Methanomicrobiaceae</taxon>
        <taxon>Methanoculleus</taxon>
    </lineage>
</organism>
<evidence type="ECO:0000256" key="4">
    <source>
        <dbReference type="ARBA" id="ARBA00022989"/>
    </source>
</evidence>
<reference evidence="7 8" key="1">
    <citation type="journal article" date="2015" name="Int. J. Syst. Evol. Microbiol.">
        <title>Methanoculleus taiwanensis sp. nov., a methanogen isolated from deep marine sediment at the deformation front area near Taiwan.</title>
        <authorList>
            <person name="Weng C.Y."/>
            <person name="Chen S.C."/>
            <person name="Lai M.C."/>
            <person name="Wu S.Y."/>
            <person name="Lin S."/>
            <person name="Yang T.F."/>
            <person name="Chen P.C."/>
        </authorList>
    </citation>
    <scope>NUCLEOTIDE SEQUENCE [LARGE SCALE GENOMIC DNA]</scope>
    <source>
        <strain evidence="7 8">CYW4</strain>
    </source>
</reference>
<dbReference type="AlphaFoldDB" id="A0A498H2J6"/>
<dbReference type="Pfam" id="PF01594">
    <property type="entry name" value="AI-2E_transport"/>
    <property type="match status" value="1"/>
</dbReference>
<feature type="transmembrane region" description="Helical" evidence="6">
    <location>
        <begin position="142"/>
        <end position="160"/>
    </location>
</feature>
<keyword evidence="4 6" id="KW-1133">Transmembrane helix</keyword>
<evidence type="ECO:0000256" key="2">
    <source>
        <dbReference type="ARBA" id="ARBA00009773"/>
    </source>
</evidence>
<keyword evidence="8" id="KW-1185">Reference proteome</keyword>
<dbReference type="PANTHER" id="PTHR21716:SF4">
    <property type="entry name" value="TRANSMEMBRANE PROTEIN 245"/>
    <property type="match status" value="1"/>
</dbReference>
<sequence>MAETGTRIDRLTLLLIAGIAAAAAIAFWPLAGALFVAGTFAIVLMPLHRVLCRRMPAWFSALLLTGGLVSALAALLVLLAGVLLENTNEILHMLQTIVSWAGSLLSRHVDLNAAGAVIDINAWLAEIVGLAEQSLMGIIPQVPLMVVDIIVFVLALYIAVLGGDKIYREVAAALPKRSQRGINALTVTFTDTIYSVYVLHVIVALVTFVLAVPFFAILGFGDVFFYAALAAIFQLIPAVGSLVLIVFLAVYALASGDYRALALLVFVGYPLLSALPDFFLRPILMGKRVDIHPVLVLIGFIGGLGVMGLIGFVLGPLFMALLVSGYHVLVEELHGAAHENAPLPDRKEFGDGTAAGE</sequence>
<comment type="similarity">
    <text evidence="2">Belongs to the autoinducer-2 exporter (AI-2E) (TC 2.A.86) family.</text>
</comment>
<evidence type="ECO:0000256" key="5">
    <source>
        <dbReference type="ARBA" id="ARBA00023136"/>
    </source>
</evidence>
<feature type="transmembrane region" description="Helical" evidence="6">
    <location>
        <begin position="12"/>
        <end position="45"/>
    </location>
</feature>
<proteinExistence type="inferred from homology"/>
<dbReference type="EMBL" id="LHQS01000001">
    <property type="protein sequence ID" value="RXE56697.1"/>
    <property type="molecule type" value="Genomic_DNA"/>
</dbReference>
<accession>A0A498H2J6</accession>
<dbReference type="Proteomes" id="UP000290932">
    <property type="component" value="Unassembled WGS sequence"/>
</dbReference>
<feature type="transmembrane region" description="Helical" evidence="6">
    <location>
        <begin position="194"/>
        <end position="216"/>
    </location>
</feature>
<evidence type="ECO:0008006" key="9">
    <source>
        <dbReference type="Google" id="ProtNLM"/>
    </source>
</evidence>